<dbReference type="InterPro" id="IPR006118">
    <property type="entry name" value="Recombinase_CS"/>
</dbReference>
<keyword evidence="1" id="KW-0229">DNA integration</keyword>
<feature type="domain" description="Resolvase/invertase-type recombinase catalytic" evidence="4">
    <location>
        <begin position="1"/>
        <end position="135"/>
    </location>
</feature>
<accession>W1WNL5</accession>
<dbReference type="GO" id="GO:0000150">
    <property type="term" value="F:DNA strand exchange activity"/>
    <property type="evidence" value="ECO:0007669"/>
    <property type="project" value="InterPro"/>
</dbReference>
<sequence length="197" mass="23095">MRVGYIRVSTVEQNTARQEVLMQELDVDKVYIEKVSGKNVNDRLKLQEMLEFIREGDIVVVESISRLARNTKDLLEIVEKLKNKGVVFISKKENIDTDTPSGQFMLTIFGAVAQLERDYILQRQREGIAIAKQEGKYKGRKPIEIDQDKFKILYEKWKKEDITATEFMSQIDLKPTTFYRKVRQYEKVFKNSICCSR</sequence>
<comment type="caution">
    <text evidence="5">The sequence shown here is derived from an EMBL/GenBank/DDBJ whole genome shotgun (WGS) entry which is preliminary data.</text>
</comment>
<keyword evidence="2" id="KW-0238">DNA-binding</keyword>
<dbReference type="EMBL" id="AZMM01018689">
    <property type="protein sequence ID" value="ETJ18034.1"/>
    <property type="molecule type" value="Genomic_DNA"/>
</dbReference>
<dbReference type="SUPFAM" id="SSF53041">
    <property type="entry name" value="Resolvase-like"/>
    <property type="match status" value="1"/>
</dbReference>
<reference evidence="5" key="1">
    <citation type="submission" date="2013-12" db="EMBL/GenBank/DDBJ databases">
        <title>A Varibaculum cambriense genome reconstructed from a premature infant gut community with otherwise low bacterial novelty that shifts toward anaerobic metabolism during the third week of life.</title>
        <authorList>
            <person name="Brown C.T."/>
            <person name="Sharon I."/>
            <person name="Thomas B.C."/>
            <person name="Castelle C.J."/>
            <person name="Morowitz M.J."/>
            <person name="Banfield J.F."/>
        </authorList>
    </citation>
    <scope>NUCLEOTIDE SEQUENCE</scope>
</reference>
<evidence type="ECO:0000256" key="3">
    <source>
        <dbReference type="ARBA" id="ARBA00023172"/>
    </source>
</evidence>
<dbReference type="CDD" id="cd03768">
    <property type="entry name" value="SR_ResInv"/>
    <property type="match status" value="1"/>
</dbReference>
<dbReference type="PROSITE" id="PS00397">
    <property type="entry name" value="RECOMBINASES_1"/>
    <property type="match status" value="1"/>
</dbReference>
<gene>
    <name evidence="5" type="ORF">Q604_UNBC18689G0002</name>
</gene>
<dbReference type="Pfam" id="PF00239">
    <property type="entry name" value="Resolvase"/>
    <property type="match status" value="1"/>
</dbReference>
<dbReference type="PANTHER" id="PTHR30461:SF26">
    <property type="entry name" value="RESOLVASE HOMOLOG YNEB"/>
    <property type="match status" value="1"/>
</dbReference>
<dbReference type="InterPro" id="IPR006119">
    <property type="entry name" value="Resolv_N"/>
</dbReference>
<evidence type="ECO:0000313" key="5">
    <source>
        <dbReference type="EMBL" id="ETJ18034.1"/>
    </source>
</evidence>
<evidence type="ECO:0000259" key="4">
    <source>
        <dbReference type="PROSITE" id="PS51736"/>
    </source>
</evidence>
<dbReference type="InterPro" id="IPR036162">
    <property type="entry name" value="Resolvase-like_N_sf"/>
</dbReference>
<dbReference type="GO" id="GO:0015074">
    <property type="term" value="P:DNA integration"/>
    <property type="evidence" value="ECO:0007669"/>
    <property type="project" value="UniProtKB-KW"/>
</dbReference>
<dbReference type="SMART" id="SM00857">
    <property type="entry name" value="Resolvase"/>
    <property type="match status" value="1"/>
</dbReference>
<evidence type="ECO:0000256" key="1">
    <source>
        <dbReference type="ARBA" id="ARBA00022908"/>
    </source>
</evidence>
<dbReference type="Gene3D" id="3.40.50.1390">
    <property type="entry name" value="Resolvase, N-terminal catalytic domain"/>
    <property type="match status" value="1"/>
</dbReference>
<proteinExistence type="predicted"/>
<dbReference type="PANTHER" id="PTHR30461">
    <property type="entry name" value="DNA-INVERTASE FROM LAMBDOID PROPHAGE"/>
    <property type="match status" value="1"/>
</dbReference>
<dbReference type="PROSITE" id="PS51736">
    <property type="entry name" value="RECOMBINASES_3"/>
    <property type="match status" value="1"/>
</dbReference>
<dbReference type="GO" id="GO:0003677">
    <property type="term" value="F:DNA binding"/>
    <property type="evidence" value="ECO:0007669"/>
    <property type="project" value="UniProtKB-KW"/>
</dbReference>
<dbReference type="AlphaFoldDB" id="W1WNL5"/>
<name>W1WNL5_9ZZZZ</name>
<keyword evidence="3" id="KW-0233">DNA recombination</keyword>
<dbReference type="InterPro" id="IPR050639">
    <property type="entry name" value="SSR_resolvase"/>
</dbReference>
<evidence type="ECO:0000256" key="2">
    <source>
        <dbReference type="ARBA" id="ARBA00023125"/>
    </source>
</evidence>
<organism evidence="5">
    <name type="scientific">human gut metagenome</name>
    <dbReference type="NCBI Taxonomy" id="408170"/>
    <lineage>
        <taxon>unclassified sequences</taxon>
        <taxon>metagenomes</taxon>
        <taxon>organismal metagenomes</taxon>
    </lineage>
</organism>
<protein>
    <submittedName>
        <fullName evidence="5">Transposon resolvase</fullName>
    </submittedName>
</protein>